<dbReference type="Gene3D" id="3.40.50.300">
    <property type="entry name" value="P-loop containing nucleotide triphosphate hydrolases"/>
    <property type="match status" value="2"/>
</dbReference>
<dbReference type="PANTHER" id="PTHR47964:SF1">
    <property type="entry name" value="ATP-DEPENDENT DNA HELICASE HOMOLOG RECG, CHLOROPLASTIC"/>
    <property type="match status" value="1"/>
</dbReference>
<keyword evidence="7 15" id="KW-0067">ATP-binding</keyword>
<dbReference type="Pfam" id="PF00271">
    <property type="entry name" value="Helicase_C"/>
    <property type="match status" value="1"/>
</dbReference>
<sequence>MATARSQGGAPKSAGAAVGLHSAVQYLRGAGPYLGGVLHGLGIETIQDLLFHLPLRYEDRRQAVPIGQLKGGEDALVLGRIGAAAVGFTGKRRTLRVSIEDASGSLLLRFFHFNEAQRTALQPGRWLRAYGSPRGGVGGMEMVHPEYRVAERAEDLPTEARLTPIYPLTAGLSQTKLRGLIQQALELAARDRSLLLNLPGLPLPDSLSALRLIHQPEADSDARLLMAQRHPAQGRLLREELLAHQLCMRLLRRQVKTRPAPRLANLAAAQAALQAALPFQLTGAQRRVLAEVAQDLLLQKPMLRLVQGDVGSGKTVVAAVALLTAARAGYQAALMAPTELLAEQHAVNLGRWLAPLGLSVAFLAGKLKKSQKDTALAAIAAGEVSLVVGTHAMFQQNVAFAKLALVVVDEQHRFGVQQRLALRDKGPAGLSPHQLIMSATPIPRTLAQTLYADLDVSVIDELPPGRTPITTVALVNERRPELTARIGEACRQGKQAYWVCTLIEDSDELEAQAAETTAAQLRAALPELHIGLVHGRMKPTEKEAQMAAFKDGRTQLLVATTVIEVGVDVPNASIMVIENAERLGLAQLHQLRGRVGRGAVESQCVLLYQPPLGQLGRARLDTLRRTTDGFEIAQKDLELRGPGELLGRRQTGVIGLKLADPQRDAPLIPELQQLADQWLDSQPELARLLIRRWVGDVEKYAQV</sequence>
<evidence type="ECO:0000313" key="19">
    <source>
        <dbReference type="Proteomes" id="UP000282106"/>
    </source>
</evidence>
<dbReference type="SUPFAM" id="SSF52540">
    <property type="entry name" value="P-loop containing nucleoside triphosphate hydrolases"/>
    <property type="match status" value="2"/>
</dbReference>
<dbReference type="NCBIfam" id="NF008163">
    <property type="entry name" value="PRK10917.1-1"/>
    <property type="match status" value="1"/>
</dbReference>
<comment type="similarity">
    <text evidence="1 15">Belongs to the helicase family. RecG subfamily.</text>
</comment>
<dbReference type="FunCoup" id="A0A3N0VHK6">
    <property type="interactions" value="524"/>
</dbReference>
<evidence type="ECO:0000259" key="16">
    <source>
        <dbReference type="PROSITE" id="PS51192"/>
    </source>
</evidence>
<dbReference type="InterPro" id="IPR047112">
    <property type="entry name" value="RecG/Mfd"/>
</dbReference>
<keyword evidence="5 15" id="KW-0378">Hydrolase</keyword>
<dbReference type="InterPro" id="IPR027417">
    <property type="entry name" value="P-loop_NTPase"/>
</dbReference>
<dbReference type="EC" id="5.6.2.4" evidence="13 15"/>
<keyword evidence="9 15" id="KW-0233">DNA recombination</keyword>
<proteinExistence type="inferred from homology"/>
<evidence type="ECO:0000313" key="18">
    <source>
        <dbReference type="EMBL" id="ROH91698.1"/>
    </source>
</evidence>
<dbReference type="Gene3D" id="2.40.50.140">
    <property type="entry name" value="Nucleic acid-binding proteins"/>
    <property type="match status" value="1"/>
</dbReference>
<evidence type="ECO:0000256" key="14">
    <source>
        <dbReference type="ARBA" id="ARBA00048988"/>
    </source>
</evidence>
<evidence type="ECO:0000256" key="10">
    <source>
        <dbReference type="ARBA" id="ARBA00023204"/>
    </source>
</evidence>
<dbReference type="InterPro" id="IPR014001">
    <property type="entry name" value="Helicase_ATP-bd"/>
</dbReference>
<evidence type="ECO:0000256" key="12">
    <source>
        <dbReference type="ARBA" id="ARBA00034617"/>
    </source>
</evidence>
<dbReference type="PROSITE" id="PS51192">
    <property type="entry name" value="HELICASE_ATP_BIND_1"/>
    <property type="match status" value="1"/>
</dbReference>
<dbReference type="InterPro" id="IPR011545">
    <property type="entry name" value="DEAD/DEAH_box_helicase_dom"/>
</dbReference>
<dbReference type="GO" id="GO:0043138">
    <property type="term" value="F:3'-5' DNA helicase activity"/>
    <property type="evidence" value="ECO:0007669"/>
    <property type="project" value="UniProtKB-EC"/>
</dbReference>
<evidence type="ECO:0000256" key="11">
    <source>
        <dbReference type="ARBA" id="ARBA00023235"/>
    </source>
</evidence>
<keyword evidence="6 15" id="KW-0347">Helicase</keyword>
<dbReference type="GO" id="GO:0006281">
    <property type="term" value="P:DNA repair"/>
    <property type="evidence" value="ECO:0007669"/>
    <property type="project" value="UniProtKB-UniRule"/>
</dbReference>
<feature type="domain" description="Helicase ATP-binding" evidence="16">
    <location>
        <begin position="295"/>
        <end position="459"/>
    </location>
</feature>
<dbReference type="InterPro" id="IPR004609">
    <property type="entry name" value="ATP-dep_DNA_helicase_RecG"/>
</dbReference>
<comment type="catalytic activity">
    <reaction evidence="14 15">
        <text>ATP + H2O = ADP + phosphate + H(+)</text>
        <dbReference type="Rhea" id="RHEA:13065"/>
        <dbReference type="ChEBI" id="CHEBI:15377"/>
        <dbReference type="ChEBI" id="CHEBI:15378"/>
        <dbReference type="ChEBI" id="CHEBI:30616"/>
        <dbReference type="ChEBI" id="CHEBI:43474"/>
        <dbReference type="ChEBI" id="CHEBI:456216"/>
        <dbReference type="EC" id="5.6.2.4"/>
    </reaction>
</comment>
<feature type="domain" description="Helicase C-terminal" evidence="17">
    <location>
        <begin position="492"/>
        <end position="638"/>
    </location>
</feature>
<dbReference type="AlphaFoldDB" id="A0A3N0VHK6"/>
<comment type="caution">
    <text evidence="18">The sequence shown here is derived from an EMBL/GenBank/DDBJ whole genome shotgun (WGS) entry which is preliminary data.</text>
</comment>
<dbReference type="GO" id="GO:0006310">
    <property type="term" value="P:DNA recombination"/>
    <property type="evidence" value="ECO:0007669"/>
    <property type="project" value="UniProtKB-UniRule"/>
</dbReference>
<dbReference type="InParanoid" id="A0A3N0VHK6"/>
<name>A0A3N0VHK6_9GAMM</name>
<evidence type="ECO:0000256" key="8">
    <source>
        <dbReference type="ARBA" id="ARBA00023125"/>
    </source>
</evidence>
<comment type="function">
    <text evidence="15">Plays a critical role in recombination and DNA repair. Helps process Holliday junction intermediates to mature products by catalyzing branch migration. Has replication fork regression activity, unwinds stalled or blocked replication forks to make a HJ that can be resolved. Has a DNA unwinding activity characteristic of a DNA helicase with 3'-5' polarity.</text>
</comment>
<dbReference type="GO" id="GO:0016887">
    <property type="term" value="F:ATP hydrolysis activity"/>
    <property type="evidence" value="ECO:0007669"/>
    <property type="project" value="RHEA"/>
</dbReference>
<keyword evidence="10 15" id="KW-0234">DNA repair</keyword>
<reference evidence="18 19" key="1">
    <citation type="submission" date="2018-10" db="EMBL/GenBank/DDBJ databases">
        <authorList>
            <person name="Chen W.-M."/>
        </authorList>
    </citation>
    <scope>NUCLEOTIDE SEQUENCE [LARGE SCALE GENOMIC DNA]</scope>
    <source>
        <strain evidence="18 19">THS-13</strain>
    </source>
</reference>
<protein>
    <recommendedName>
        <fullName evidence="2 15">ATP-dependent DNA helicase RecG</fullName>
        <ecNumber evidence="13 15">5.6.2.4</ecNumber>
    </recommendedName>
</protein>
<dbReference type="Pfam" id="PF19833">
    <property type="entry name" value="RecG_dom3_C"/>
    <property type="match status" value="1"/>
</dbReference>
<dbReference type="Proteomes" id="UP000282106">
    <property type="component" value="Unassembled WGS sequence"/>
</dbReference>
<dbReference type="InterPro" id="IPR001650">
    <property type="entry name" value="Helicase_C-like"/>
</dbReference>
<dbReference type="GO" id="GO:0005524">
    <property type="term" value="F:ATP binding"/>
    <property type="evidence" value="ECO:0007669"/>
    <property type="project" value="UniProtKB-KW"/>
</dbReference>
<keyword evidence="3 15" id="KW-0547">Nucleotide-binding</keyword>
<dbReference type="InterPro" id="IPR045562">
    <property type="entry name" value="RecG_dom3_C"/>
</dbReference>
<evidence type="ECO:0000256" key="4">
    <source>
        <dbReference type="ARBA" id="ARBA00022763"/>
    </source>
</evidence>
<dbReference type="Pfam" id="PF17191">
    <property type="entry name" value="RecG_wedge"/>
    <property type="match status" value="1"/>
</dbReference>
<dbReference type="PANTHER" id="PTHR47964">
    <property type="entry name" value="ATP-DEPENDENT DNA HELICASE HOMOLOG RECG, CHLOROPLASTIC"/>
    <property type="match status" value="1"/>
</dbReference>
<evidence type="ECO:0000256" key="15">
    <source>
        <dbReference type="RuleBase" id="RU363016"/>
    </source>
</evidence>
<dbReference type="SMART" id="SM00490">
    <property type="entry name" value="HELICc"/>
    <property type="match status" value="1"/>
</dbReference>
<evidence type="ECO:0000256" key="2">
    <source>
        <dbReference type="ARBA" id="ARBA00017846"/>
    </source>
</evidence>
<dbReference type="Pfam" id="PF00270">
    <property type="entry name" value="DEAD"/>
    <property type="match status" value="1"/>
</dbReference>
<gene>
    <name evidence="18" type="primary">recG</name>
    <name evidence="18" type="ORF">ED208_04750</name>
</gene>
<evidence type="ECO:0000256" key="5">
    <source>
        <dbReference type="ARBA" id="ARBA00022801"/>
    </source>
</evidence>
<accession>A0A3N0VHK6</accession>
<evidence type="ECO:0000256" key="3">
    <source>
        <dbReference type="ARBA" id="ARBA00022741"/>
    </source>
</evidence>
<keyword evidence="8" id="KW-0238">DNA-binding</keyword>
<dbReference type="RefSeq" id="WP_123210742.1">
    <property type="nucleotide sequence ID" value="NZ_RJVO01000002.1"/>
</dbReference>
<dbReference type="InterPro" id="IPR033454">
    <property type="entry name" value="RecG_wedge"/>
</dbReference>
<keyword evidence="19" id="KW-1185">Reference proteome</keyword>
<dbReference type="SMART" id="SM00487">
    <property type="entry name" value="DEXDc"/>
    <property type="match status" value="1"/>
</dbReference>
<keyword evidence="4 15" id="KW-0227">DNA damage</keyword>
<dbReference type="InterPro" id="IPR012340">
    <property type="entry name" value="NA-bd_OB-fold"/>
</dbReference>
<organism evidence="18 19">
    <name type="scientific">Stagnimonas aquatica</name>
    <dbReference type="NCBI Taxonomy" id="2689987"/>
    <lineage>
        <taxon>Bacteria</taxon>
        <taxon>Pseudomonadati</taxon>
        <taxon>Pseudomonadota</taxon>
        <taxon>Gammaproteobacteria</taxon>
        <taxon>Nevskiales</taxon>
        <taxon>Nevskiaceae</taxon>
        <taxon>Stagnimonas</taxon>
    </lineage>
</organism>
<dbReference type="EMBL" id="RJVO01000002">
    <property type="protein sequence ID" value="ROH91698.1"/>
    <property type="molecule type" value="Genomic_DNA"/>
</dbReference>
<dbReference type="PROSITE" id="PS51194">
    <property type="entry name" value="HELICASE_CTER"/>
    <property type="match status" value="1"/>
</dbReference>
<evidence type="ECO:0000256" key="6">
    <source>
        <dbReference type="ARBA" id="ARBA00022806"/>
    </source>
</evidence>
<keyword evidence="11" id="KW-0413">Isomerase</keyword>
<dbReference type="GO" id="GO:0003677">
    <property type="term" value="F:DNA binding"/>
    <property type="evidence" value="ECO:0007669"/>
    <property type="project" value="UniProtKB-KW"/>
</dbReference>
<dbReference type="CDD" id="cd17992">
    <property type="entry name" value="DEXHc_RecG"/>
    <property type="match status" value="1"/>
</dbReference>
<comment type="catalytic activity">
    <reaction evidence="12 15">
        <text>Couples ATP hydrolysis with the unwinding of duplex DNA by translocating in the 3'-5' direction.</text>
        <dbReference type="EC" id="5.6.2.4"/>
    </reaction>
</comment>
<dbReference type="NCBIfam" id="TIGR00643">
    <property type="entry name" value="recG"/>
    <property type="match status" value="1"/>
</dbReference>
<dbReference type="CDD" id="cd04488">
    <property type="entry name" value="RecG_wedge_OBF"/>
    <property type="match status" value="1"/>
</dbReference>
<dbReference type="FunFam" id="3.40.50.300:FF:000391">
    <property type="entry name" value="ATP-dependent DNA helicase RecG"/>
    <property type="match status" value="1"/>
</dbReference>
<evidence type="ECO:0000259" key="17">
    <source>
        <dbReference type="PROSITE" id="PS51194"/>
    </source>
</evidence>
<evidence type="ECO:0000256" key="13">
    <source>
        <dbReference type="ARBA" id="ARBA00034808"/>
    </source>
</evidence>
<dbReference type="NCBIfam" id="NF008168">
    <property type="entry name" value="PRK10917.2-2"/>
    <property type="match status" value="1"/>
</dbReference>
<evidence type="ECO:0000256" key="7">
    <source>
        <dbReference type="ARBA" id="ARBA00022840"/>
    </source>
</evidence>
<dbReference type="SUPFAM" id="SSF50249">
    <property type="entry name" value="Nucleic acid-binding proteins"/>
    <property type="match status" value="1"/>
</dbReference>
<evidence type="ECO:0000256" key="1">
    <source>
        <dbReference type="ARBA" id="ARBA00007504"/>
    </source>
</evidence>
<evidence type="ECO:0000256" key="9">
    <source>
        <dbReference type="ARBA" id="ARBA00023172"/>
    </source>
</evidence>